<evidence type="ECO:0000313" key="4">
    <source>
        <dbReference type="Proteomes" id="UP001551482"/>
    </source>
</evidence>
<feature type="compositionally biased region" description="Basic and acidic residues" evidence="1">
    <location>
        <begin position="1"/>
        <end position="11"/>
    </location>
</feature>
<comment type="caution">
    <text evidence="3">The sequence shown here is derived from an EMBL/GenBank/DDBJ whole genome shotgun (WGS) entry which is preliminary data.</text>
</comment>
<dbReference type="RefSeq" id="WP_358363401.1">
    <property type="nucleotide sequence ID" value="NZ_JBEZFP010000169.1"/>
</dbReference>
<feature type="region of interest" description="Disordered" evidence="1">
    <location>
        <begin position="82"/>
        <end position="118"/>
    </location>
</feature>
<feature type="compositionally biased region" description="Pro residues" evidence="1">
    <location>
        <begin position="106"/>
        <end position="116"/>
    </location>
</feature>
<feature type="region of interest" description="Disordered" evidence="1">
    <location>
        <begin position="280"/>
        <end position="344"/>
    </location>
</feature>
<evidence type="ECO:0000313" key="3">
    <source>
        <dbReference type="EMBL" id="MEU8139354.1"/>
    </source>
</evidence>
<sequence length="344" mass="35097">MSPEQDPHDGRPGAADESAPNEIALKHAMHAATRGLHPPTADLVRGGLERGRRMRAVRRVQIAGAALAVAVAAGSGALIATTGSHASGPTGTAHQPPPSGRESVPPTSPTPLPPSAPLAGSAAMKVLTLLLPPGDVTDRAFDKQPDNVTRSVTISARFWPVDGSAPGYVAMTFGEDAAPIPNLACRQDAPVGESCELRTLPDGSRLRLTKEYMGPTPQGFTPAGGEVMVATATLARPDNMMIYILAANSPNPQAYKVSPQRVDPVLSVAQLEAIVTSPAWEPLTGPGALPDDPAGVPTSTPSPPTTSAPPETADKSAGKNLDVPTGAPGGVASRSVTTSPPEVP</sequence>
<feature type="compositionally biased region" description="Polar residues" evidence="1">
    <location>
        <begin position="334"/>
        <end position="344"/>
    </location>
</feature>
<dbReference type="EMBL" id="JBEZFP010000169">
    <property type="protein sequence ID" value="MEU8139354.1"/>
    <property type="molecule type" value="Genomic_DNA"/>
</dbReference>
<evidence type="ECO:0000256" key="2">
    <source>
        <dbReference type="SAM" id="Phobius"/>
    </source>
</evidence>
<feature type="transmembrane region" description="Helical" evidence="2">
    <location>
        <begin position="60"/>
        <end position="80"/>
    </location>
</feature>
<keyword evidence="4" id="KW-1185">Reference proteome</keyword>
<feature type="compositionally biased region" description="Polar residues" evidence="1">
    <location>
        <begin position="82"/>
        <end position="93"/>
    </location>
</feature>
<dbReference type="Proteomes" id="UP001551482">
    <property type="component" value="Unassembled WGS sequence"/>
</dbReference>
<gene>
    <name evidence="3" type="ORF">AB0C36_38380</name>
</gene>
<reference evidence="3 4" key="1">
    <citation type="submission" date="2024-06" db="EMBL/GenBank/DDBJ databases">
        <title>The Natural Products Discovery Center: Release of the First 8490 Sequenced Strains for Exploring Actinobacteria Biosynthetic Diversity.</title>
        <authorList>
            <person name="Kalkreuter E."/>
            <person name="Kautsar S.A."/>
            <person name="Yang D."/>
            <person name="Bader C.D."/>
            <person name="Teijaro C.N."/>
            <person name="Fluegel L."/>
            <person name="Davis C.M."/>
            <person name="Simpson J.R."/>
            <person name="Lauterbach L."/>
            <person name="Steele A.D."/>
            <person name="Gui C."/>
            <person name="Meng S."/>
            <person name="Li G."/>
            <person name="Viehrig K."/>
            <person name="Ye F."/>
            <person name="Su P."/>
            <person name="Kiefer A.F."/>
            <person name="Nichols A."/>
            <person name="Cepeda A.J."/>
            <person name="Yan W."/>
            <person name="Fan B."/>
            <person name="Jiang Y."/>
            <person name="Adhikari A."/>
            <person name="Zheng C.-J."/>
            <person name="Schuster L."/>
            <person name="Cowan T.M."/>
            <person name="Smanski M.J."/>
            <person name="Chevrette M.G."/>
            <person name="De Carvalho L.P.S."/>
            <person name="Shen B."/>
        </authorList>
    </citation>
    <scope>NUCLEOTIDE SEQUENCE [LARGE SCALE GENOMIC DNA]</scope>
    <source>
        <strain evidence="3 4">NPDC048946</strain>
    </source>
</reference>
<protein>
    <submittedName>
        <fullName evidence="3">Uncharacterized protein</fullName>
    </submittedName>
</protein>
<organism evidence="3 4">
    <name type="scientific">Streptodolium elevatio</name>
    <dbReference type="NCBI Taxonomy" id="3157996"/>
    <lineage>
        <taxon>Bacteria</taxon>
        <taxon>Bacillati</taxon>
        <taxon>Actinomycetota</taxon>
        <taxon>Actinomycetes</taxon>
        <taxon>Kitasatosporales</taxon>
        <taxon>Streptomycetaceae</taxon>
        <taxon>Streptodolium</taxon>
    </lineage>
</organism>
<evidence type="ECO:0000256" key="1">
    <source>
        <dbReference type="SAM" id="MobiDB-lite"/>
    </source>
</evidence>
<keyword evidence="2" id="KW-0472">Membrane</keyword>
<name>A0ABV3DWX8_9ACTN</name>
<keyword evidence="2" id="KW-0812">Transmembrane</keyword>
<accession>A0ABV3DWX8</accession>
<feature type="region of interest" description="Disordered" evidence="1">
    <location>
        <begin position="1"/>
        <end position="25"/>
    </location>
</feature>
<proteinExistence type="predicted"/>
<keyword evidence="2" id="KW-1133">Transmembrane helix</keyword>